<comment type="caution">
    <text evidence="1">The sequence shown here is derived from an EMBL/GenBank/DDBJ whole genome shotgun (WGS) entry which is preliminary data.</text>
</comment>
<keyword evidence="2" id="KW-1185">Reference proteome</keyword>
<accession>A0A9X2XBA1</accession>
<dbReference type="AlphaFoldDB" id="A0A9X2XBA1"/>
<gene>
    <name evidence="1" type="ORF">NYR54_14620</name>
</gene>
<organism evidence="1 2">
    <name type="scientific">Chelativorans petroleitrophicus</name>
    <dbReference type="NCBI Taxonomy" id="2975484"/>
    <lineage>
        <taxon>Bacteria</taxon>
        <taxon>Pseudomonadati</taxon>
        <taxon>Pseudomonadota</taxon>
        <taxon>Alphaproteobacteria</taxon>
        <taxon>Hyphomicrobiales</taxon>
        <taxon>Phyllobacteriaceae</taxon>
        <taxon>Chelativorans</taxon>
    </lineage>
</organism>
<sequence>MEPQHARLLSRLQALALHAGVLRGRGTGGVLAAAMLDEPAAARINVLRDALAGALTEPGLAAAHLILRDPAVPDASFQIGGKAPDFPRAGAVLAGRP</sequence>
<name>A0A9X2XBA1_9HYPH</name>
<dbReference type="EMBL" id="JAODNV010000016">
    <property type="protein sequence ID" value="MCT8991514.1"/>
    <property type="molecule type" value="Genomic_DNA"/>
</dbReference>
<dbReference type="Proteomes" id="UP001149009">
    <property type="component" value="Unassembled WGS sequence"/>
</dbReference>
<dbReference type="RefSeq" id="WP_261516442.1">
    <property type="nucleotide sequence ID" value="NZ_JAODNV010000016.1"/>
</dbReference>
<reference evidence="1" key="1">
    <citation type="submission" date="2022-08" db="EMBL/GenBank/DDBJ databases">
        <title>Chelativorans sichuanense sp. nov., a paraffin oil-degrading bacterium isolated from a mixture of oil-based drill cuttings and paddy soil.</title>
        <authorList>
            <person name="Yu J."/>
            <person name="Liu H."/>
            <person name="Chen Q."/>
        </authorList>
    </citation>
    <scope>NUCLEOTIDE SEQUENCE</scope>
    <source>
        <strain evidence="1">SCAU 2101</strain>
    </source>
</reference>
<evidence type="ECO:0000313" key="2">
    <source>
        <dbReference type="Proteomes" id="UP001149009"/>
    </source>
</evidence>
<evidence type="ECO:0000313" key="1">
    <source>
        <dbReference type="EMBL" id="MCT8991514.1"/>
    </source>
</evidence>
<protein>
    <submittedName>
        <fullName evidence="1">Uncharacterized protein</fullName>
    </submittedName>
</protein>
<proteinExistence type="predicted"/>